<name>F4RUP9_MELLP</name>
<keyword evidence="3" id="KW-1185">Reference proteome</keyword>
<feature type="region of interest" description="Disordered" evidence="1">
    <location>
        <begin position="444"/>
        <end position="541"/>
    </location>
</feature>
<dbReference type="AlphaFoldDB" id="F4RUP9"/>
<dbReference type="STRING" id="747676.F4RUP9"/>
<dbReference type="KEGG" id="mlr:MELLADRAFT_117208"/>
<accession>F4RUP9</accession>
<feature type="region of interest" description="Disordered" evidence="1">
    <location>
        <begin position="631"/>
        <end position="662"/>
    </location>
</feature>
<dbReference type="HOGENOM" id="CLU_352685_0_0_1"/>
<dbReference type="InParanoid" id="F4RUP9"/>
<feature type="compositionally biased region" description="Polar residues" evidence="1">
    <location>
        <begin position="243"/>
        <end position="257"/>
    </location>
</feature>
<protein>
    <submittedName>
        <fullName evidence="2">Uncharacterized protein</fullName>
    </submittedName>
</protein>
<evidence type="ECO:0000313" key="2">
    <source>
        <dbReference type="EMBL" id="EGG03884.1"/>
    </source>
</evidence>
<organism evidence="3">
    <name type="scientific">Melampsora larici-populina (strain 98AG31 / pathotype 3-4-7)</name>
    <name type="common">Poplar leaf rust fungus</name>
    <dbReference type="NCBI Taxonomy" id="747676"/>
    <lineage>
        <taxon>Eukaryota</taxon>
        <taxon>Fungi</taxon>
        <taxon>Dikarya</taxon>
        <taxon>Basidiomycota</taxon>
        <taxon>Pucciniomycotina</taxon>
        <taxon>Pucciniomycetes</taxon>
        <taxon>Pucciniales</taxon>
        <taxon>Melampsoraceae</taxon>
        <taxon>Melampsora</taxon>
    </lineage>
</organism>
<feature type="compositionally biased region" description="Low complexity" evidence="1">
    <location>
        <begin position="470"/>
        <end position="481"/>
    </location>
</feature>
<feature type="region of interest" description="Disordered" evidence="1">
    <location>
        <begin position="170"/>
        <end position="205"/>
    </location>
</feature>
<dbReference type="Proteomes" id="UP000001072">
    <property type="component" value="Unassembled WGS sequence"/>
</dbReference>
<dbReference type="EMBL" id="GL883122">
    <property type="protein sequence ID" value="EGG03884.1"/>
    <property type="molecule type" value="Genomic_DNA"/>
</dbReference>
<sequence length="797" mass="87875">MGRTIPYNHYHHPTTTTTTLPNRLIIKLEHLLTDSLKSCSEEFIHFSSHRHPFLNRFSKPEDWNFDNFLIGLESTSTSTSKQLMDRWVRNIVLASATASQSEPNPSDQPSHSTSNSIRPSSESTHQPNSLFPPIDHSDQIPESLQWSHAVPPPIGSSSSISSYNPLATQEGLADHPRLPSGPEAGQSDSSLWPTDPPTSWHHNLPPFPADHLQAYGSPYTRHILSSVQGDLDHFIQRMYQHPRPSQSNPTATTTTSDAQDHPSRPEPVASTASPPSLGLDPPVPARTQRISVTLPGVRSILSATSPEALSLLSHIRHPSSPLPASLTDFPVFPEPLGLQSYPSQLTEADILHMGHSNLFRSEDEDENTDLHPSLSYDPVPLIHLRPPLSHQPGHIPSPLDDTVPSFDLTPDTPSPIDPIADSVSLRSQLSPSSDELHITLHENMENPDSRASERPSPSLTSDFDHHTTRARATSRITRLRSQQGRSLSEHTSPEPEEDISTTPEGSQRRRKRSRTAPLVTQDLSFADPSSSPASTSNAAPTTADIAEEAARNSNPHRALPAFYSQDPQILTPEMTISIDTDPMTRRQIILDHSTHGPIRWHNASQKAIYDASKDGLVGEEIGQIRFSYLSIPPRERHGDGSTREASQGFENPEESSTSRATTDNHYLRSFYLTSGEWGPPTSSTSFRESLEIRPSLFSWGRRAMAPDGPPPPPLPTSSSTLDPMGSSYLQPRVAHHYPHHPHHTGNGRLYRSSTFARLPPIINGGGGVSSSSRRMRREAEEFMLPPLLPRPPPPPFS</sequence>
<feature type="compositionally biased region" description="Polar residues" evidence="1">
    <location>
        <begin position="643"/>
        <end position="662"/>
    </location>
</feature>
<dbReference type="RefSeq" id="XP_007412998.1">
    <property type="nucleotide sequence ID" value="XM_007412936.1"/>
</dbReference>
<evidence type="ECO:0000256" key="1">
    <source>
        <dbReference type="SAM" id="MobiDB-lite"/>
    </source>
</evidence>
<feature type="compositionally biased region" description="Low complexity" evidence="1">
    <location>
        <begin position="526"/>
        <end position="541"/>
    </location>
</feature>
<feature type="compositionally biased region" description="Polar residues" evidence="1">
    <location>
        <begin position="97"/>
        <end position="129"/>
    </location>
</feature>
<evidence type="ECO:0000313" key="3">
    <source>
        <dbReference type="Proteomes" id="UP000001072"/>
    </source>
</evidence>
<feature type="compositionally biased region" description="Basic and acidic residues" evidence="1">
    <location>
        <begin position="633"/>
        <end position="642"/>
    </location>
</feature>
<feature type="region of interest" description="Disordered" evidence="1">
    <location>
        <begin position="389"/>
        <end position="420"/>
    </location>
</feature>
<feature type="region of interest" description="Disordered" evidence="1">
    <location>
        <begin position="700"/>
        <end position="727"/>
    </location>
</feature>
<proteinExistence type="predicted"/>
<dbReference type="OrthoDB" id="2507321at2759"/>
<gene>
    <name evidence="2" type="ORF">MELLADRAFT_117208</name>
</gene>
<dbReference type="GeneID" id="18925970"/>
<feature type="compositionally biased region" description="Basic and acidic residues" evidence="1">
    <location>
        <begin position="444"/>
        <end position="453"/>
    </location>
</feature>
<feature type="region of interest" description="Disordered" evidence="1">
    <location>
        <begin position="97"/>
        <end position="138"/>
    </location>
</feature>
<feature type="region of interest" description="Disordered" evidence="1">
    <location>
        <begin position="241"/>
        <end position="284"/>
    </location>
</feature>
<reference evidence="3" key="1">
    <citation type="journal article" date="2011" name="Proc. Natl. Acad. Sci. U.S.A.">
        <title>Obligate biotrophy features unraveled by the genomic analysis of rust fungi.</title>
        <authorList>
            <person name="Duplessis S."/>
            <person name="Cuomo C.A."/>
            <person name="Lin Y.-C."/>
            <person name="Aerts A."/>
            <person name="Tisserant E."/>
            <person name="Veneault-Fourrey C."/>
            <person name="Joly D.L."/>
            <person name="Hacquard S."/>
            <person name="Amselem J."/>
            <person name="Cantarel B.L."/>
            <person name="Chiu R."/>
            <person name="Coutinho P.M."/>
            <person name="Feau N."/>
            <person name="Field M."/>
            <person name="Frey P."/>
            <person name="Gelhaye E."/>
            <person name="Goldberg J."/>
            <person name="Grabherr M.G."/>
            <person name="Kodira C.D."/>
            <person name="Kohler A."/>
            <person name="Kuees U."/>
            <person name="Lindquist E.A."/>
            <person name="Lucas S.M."/>
            <person name="Mago R."/>
            <person name="Mauceli E."/>
            <person name="Morin E."/>
            <person name="Murat C."/>
            <person name="Pangilinan J.L."/>
            <person name="Park R."/>
            <person name="Pearson M."/>
            <person name="Quesneville H."/>
            <person name="Rouhier N."/>
            <person name="Sakthikumar S."/>
            <person name="Salamov A.A."/>
            <person name="Schmutz J."/>
            <person name="Selles B."/>
            <person name="Shapiro H."/>
            <person name="Tanguay P."/>
            <person name="Tuskan G.A."/>
            <person name="Henrissat B."/>
            <person name="Van de Peer Y."/>
            <person name="Rouze P."/>
            <person name="Ellis J.G."/>
            <person name="Dodds P.N."/>
            <person name="Schein J.E."/>
            <person name="Zhong S."/>
            <person name="Hamelin R.C."/>
            <person name="Grigoriev I.V."/>
            <person name="Szabo L.J."/>
            <person name="Martin F."/>
        </authorList>
    </citation>
    <scope>NUCLEOTIDE SEQUENCE [LARGE SCALE GENOMIC DNA]</scope>
    <source>
        <strain evidence="3">98AG31 / pathotype 3-4-7</strain>
    </source>
</reference>
<dbReference type="VEuPathDB" id="FungiDB:MELLADRAFT_117208"/>